<evidence type="ECO:0000313" key="5">
    <source>
        <dbReference type="EMBL" id="SHK44156.1"/>
    </source>
</evidence>
<evidence type="ECO:0000256" key="2">
    <source>
        <dbReference type="ARBA" id="ARBA00023002"/>
    </source>
</evidence>
<comment type="similarity">
    <text evidence="1 3">Belongs to the short-chain dehydrogenases/reductases (SDR) family.</text>
</comment>
<gene>
    <name evidence="5" type="ORF">SAMN05444371_2464</name>
</gene>
<dbReference type="InterPro" id="IPR057326">
    <property type="entry name" value="KR_dom"/>
</dbReference>
<dbReference type="PANTHER" id="PTHR44196">
    <property type="entry name" value="DEHYDROGENASE/REDUCTASE SDR FAMILY MEMBER 7B"/>
    <property type="match status" value="1"/>
</dbReference>
<name>A0A1M6SHN9_9FLAO</name>
<evidence type="ECO:0000256" key="3">
    <source>
        <dbReference type="RuleBase" id="RU000363"/>
    </source>
</evidence>
<dbReference type="STRING" id="216903.SAMN05444371_2464"/>
<dbReference type="PRINTS" id="PR00081">
    <property type="entry name" value="GDHRDH"/>
</dbReference>
<dbReference type="Gene3D" id="3.40.50.720">
    <property type="entry name" value="NAD(P)-binding Rossmann-like Domain"/>
    <property type="match status" value="1"/>
</dbReference>
<evidence type="ECO:0000256" key="1">
    <source>
        <dbReference type="ARBA" id="ARBA00006484"/>
    </source>
</evidence>
<keyword evidence="6" id="KW-1185">Reference proteome</keyword>
<dbReference type="Pfam" id="PF00106">
    <property type="entry name" value="adh_short"/>
    <property type="match status" value="1"/>
</dbReference>
<sequence>MKKTNNTVFITGGSAGIGLEIAKLLSESGNKVIITGRNEARLQKAASQLKNVSTIASDVSNAEDVDNLVSKIKTEFPDLNMVINNAGRALVYDLTEENVNAFDKAEDEMLTNYLSVIRLNEKLLPLLKTQENAAIVNVSSVVAFVPGFLATYSASKAALHSYTRYLRLALEKETNVKVFELMPPLVDTEFSAPIGGQNGVPASFVAEQLLAGLEQDNYEIRVGQTEDIYRLYLSSPEDALLAMNQSRTQEAGE</sequence>
<feature type="domain" description="Ketoreductase" evidence="4">
    <location>
        <begin position="6"/>
        <end position="188"/>
    </location>
</feature>
<dbReference type="Proteomes" id="UP000184498">
    <property type="component" value="Unassembled WGS sequence"/>
</dbReference>
<evidence type="ECO:0000259" key="4">
    <source>
        <dbReference type="SMART" id="SM00822"/>
    </source>
</evidence>
<protein>
    <submittedName>
        <fullName evidence="5">Uncharacterized oxidoreductase</fullName>
    </submittedName>
</protein>
<dbReference type="RefSeq" id="WP_072998319.1">
    <property type="nucleotide sequence ID" value="NZ_FRAM01000002.1"/>
</dbReference>
<dbReference type="InterPro" id="IPR036291">
    <property type="entry name" value="NAD(P)-bd_dom_sf"/>
</dbReference>
<accession>A0A1M6SHN9</accession>
<dbReference type="GO" id="GO:0016020">
    <property type="term" value="C:membrane"/>
    <property type="evidence" value="ECO:0007669"/>
    <property type="project" value="TreeGrafter"/>
</dbReference>
<dbReference type="EMBL" id="FRAM01000002">
    <property type="protein sequence ID" value="SHK44156.1"/>
    <property type="molecule type" value="Genomic_DNA"/>
</dbReference>
<dbReference type="SUPFAM" id="SSF51735">
    <property type="entry name" value="NAD(P)-binding Rossmann-fold domains"/>
    <property type="match status" value="1"/>
</dbReference>
<dbReference type="GO" id="GO:0016491">
    <property type="term" value="F:oxidoreductase activity"/>
    <property type="evidence" value="ECO:0007669"/>
    <property type="project" value="UniProtKB-KW"/>
</dbReference>
<dbReference type="SMART" id="SM00822">
    <property type="entry name" value="PKS_KR"/>
    <property type="match status" value="1"/>
</dbReference>
<organism evidence="5 6">
    <name type="scientific">Epilithonimonas mollis</name>
    <dbReference type="NCBI Taxonomy" id="216903"/>
    <lineage>
        <taxon>Bacteria</taxon>
        <taxon>Pseudomonadati</taxon>
        <taxon>Bacteroidota</taxon>
        <taxon>Flavobacteriia</taxon>
        <taxon>Flavobacteriales</taxon>
        <taxon>Weeksellaceae</taxon>
        <taxon>Chryseobacterium group</taxon>
        <taxon>Epilithonimonas</taxon>
    </lineage>
</organism>
<proteinExistence type="inferred from homology"/>
<dbReference type="PANTHER" id="PTHR44196:SF1">
    <property type="entry name" value="DEHYDROGENASE_REDUCTASE SDR FAMILY MEMBER 7B"/>
    <property type="match status" value="1"/>
</dbReference>
<dbReference type="InterPro" id="IPR002347">
    <property type="entry name" value="SDR_fam"/>
</dbReference>
<dbReference type="OrthoDB" id="9810734at2"/>
<evidence type="ECO:0000313" key="6">
    <source>
        <dbReference type="Proteomes" id="UP000184498"/>
    </source>
</evidence>
<keyword evidence="2" id="KW-0560">Oxidoreductase</keyword>
<dbReference type="AlphaFoldDB" id="A0A1M6SHN9"/>
<reference evidence="6" key="1">
    <citation type="submission" date="2016-11" db="EMBL/GenBank/DDBJ databases">
        <authorList>
            <person name="Varghese N."/>
            <person name="Submissions S."/>
        </authorList>
    </citation>
    <scope>NUCLEOTIDE SEQUENCE [LARGE SCALE GENOMIC DNA]</scope>
    <source>
        <strain evidence="6">DSM 18016</strain>
    </source>
</reference>
<dbReference type="PRINTS" id="PR00080">
    <property type="entry name" value="SDRFAMILY"/>
</dbReference>